<name>A0A2U3LJ11_9FIRM</name>
<gene>
    <name evidence="6" type="ORF">SBF1_5480002</name>
</gene>
<dbReference type="InterPro" id="IPR023353">
    <property type="entry name" value="LemA-like_dom_sf"/>
</dbReference>
<reference evidence="7" key="1">
    <citation type="submission" date="2018-02" db="EMBL/GenBank/DDBJ databases">
        <authorList>
            <person name="Hausmann B."/>
        </authorList>
    </citation>
    <scope>NUCLEOTIDE SEQUENCE [LARGE SCALE GENOMIC DNA]</scope>
    <source>
        <strain evidence="7">Peat soil MAG SbF1</strain>
    </source>
</reference>
<protein>
    <submittedName>
        <fullName evidence="6">LemA family protein</fullName>
    </submittedName>
</protein>
<proteinExistence type="inferred from homology"/>
<dbReference type="EMBL" id="OMOF01000499">
    <property type="protein sequence ID" value="SPF51951.1"/>
    <property type="molecule type" value="Genomic_DNA"/>
</dbReference>
<comment type="similarity">
    <text evidence="2">Belongs to the LemA family.</text>
</comment>
<keyword evidence="5" id="KW-0472">Membrane</keyword>
<dbReference type="SUPFAM" id="SSF140478">
    <property type="entry name" value="LemA-like"/>
    <property type="match status" value="1"/>
</dbReference>
<evidence type="ECO:0000256" key="4">
    <source>
        <dbReference type="ARBA" id="ARBA00022989"/>
    </source>
</evidence>
<dbReference type="Pfam" id="PF04011">
    <property type="entry name" value="LemA"/>
    <property type="match status" value="1"/>
</dbReference>
<dbReference type="Proteomes" id="UP000238916">
    <property type="component" value="Unassembled WGS sequence"/>
</dbReference>
<organism evidence="6 7">
    <name type="scientific">Candidatus Desulfosporosinus infrequens</name>
    <dbReference type="NCBI Taxonomy" id="2043169"/>
    <lineage>
        <taxon>Bacteria</taxon>
        <taxon>Bacillati</taxon>
        <taxon>Bacillota</taxon>
        <taxon>Clostridia</taxon>
        <taxon>Eubacteriales</taxon>
        <taxon>Desulfitobacteriaceae</taxon>
        <taxon>Desulfosporosinus</taxon>
    </lineage>
</organism>
<dbReference type="Gene3D" id="1.20.1440.20">
    <property type="entry name" value="LemA-like domain"/>
    <property type="match status" value="1"/>
</dbReference>
<comment type="subcellular location">
    <subcellularLocation>
        <location evidence="1">Membrane</location>
        <topology evidence="1">Single-pass membrane protein</topology>
    </subcellularLocation>
</comment>
<dbReference type="InterPro" id="IPR007156">
    <property type="entry name" value="MamQ_LemA"/>
</dbReference>
<dbReference type="AlphaFoldDB" id="A0A2U3LJ11"/>
<evidence type="ECO:0000256" key="1">
    <source>
        <dbReference type="ARBA" id="ARBA00004167"/>
    </source>
</evidence>
<evidence type="ECO:0000256" key="2">
    <source>
        <dbReference type="ARBA" id="ARBA00008854"/>
    </source>
</evidence>
<evidence type="ECO:0000313" key="7">
    <source>
        <dbReference type="Proteomes" id="UP000238916"/>
    </source>
</evidence>
<accession>A0A2U3LJ11</accession>
<sequence>MDYNNSVQSYNTKIKTFPTSLYAGILGFGSREYFKPTVNVENAPAVKF</sequence>
<dbReference type="GO" id="GO:0016020">
    <property type="term" value="C:membrane"/>
    <property type="evidence" value="ECO:0007669"/>
    <property type="project" value="UniProtKB-SubCell"/>
</dbReference>
<keyword evidence="4" id="KW-1133">Transmembrane helix</keyword>
<evidence type="ECO:0000256" key="3">
    <source>
        <dbReference type="ARBA" id="ARBA00022692"/>
    </source>
</evidence>
<evidence type="ECO:0000256" key="5">
    <source>
        <dbReference type="ARBA" id="ARBA00023136"/>
    </source>
</evidence>
<keyword evidence="3" id="KW-0812">Transmembrane</keyword>
<evidence type="ECO:0000313" key="6">
    <source>
        <dbReference type="EMBL" id="SPF51951.1"/>
    </source>
</evidence>